<organism evidence="2">
    <name type="scientific">Chromera velia CCMP2878</name>
    <dbReference type="NCBI Taxonomy" id="1169474"/>
    <lineage>
        <taxon>Eukaryota</taxon>
        <taxon>Sar</taxon>
        <taxon>Alveolata</taxon>
        <taxon>Colpodellida</taxon>
        <taxon>Chromeraceae</taxon>
        <taxon>Chromera</taxon>
    </lineage>
</organism>
<sequence length="339" mass="36923">MCTVVRDDKGGPQRSKGVGKKPWPGESHPRDESSTLRALSQTGVTEYEGAKGREGVAETRNVQERMEEGLKKLELQGERVVLSDECKEVEEPFSTPRKPPAEAEADAPAVPIEPCSLKGIIVQKQDGAFFPARVLRVASVNRQLLVSCFSFDKEGKLNYESMCEVKPEEVMKRFEISPDPSLSLESLQQLSSNLALEVEDSVVGGADEVEMRARDGVRDETQSEVAELSEWSGKDSIFRKDALAPPDSPVDLGLEEAEEIDSDSEDDEVGGEPTGVFAALRGQIHKEADRAAAALGISRIRHVPPRGLSFSKRSPGNNQSLGNSLIPSCREIQATDIPL</sequence>
<feature type="region of interest" description="Disordered" evidence="1">
    <location>
        <begin position="1"/>
        <end position="62"/>
    </location>
</feature>
<dbReference type="AlphaFoldDB" id="A0A0G4EZE5"/>
<feature type="compositionally biased region" description="Basic and acidic residues" evidence="1">
    <location>
        <begin position="48"/>
        <end position="62"/>
    </location>
</feature>
<proteinExistence type="predicted"/>
<feature type="region of interest" description="Disordered" evidence="1">
    <location>
        <begin position="305"/>
        <end position="327"/>
    </location>
</feature>
<evidence type="ECO:0000313" key="2">
    <source>
        <dbReference type="EMBL" id="CEM04373.1"/>
    </source>
</evidence>
<dbReference type="PhylomeDB" id="A0A0G4EZE5"/>
<reference evidence="2" key="1">
    <citation type="submission" date="2014-11" db="EMBL/GenBank/DDBJ databases">
        <authorList>
            <person name="Otto D Thomas"/>
            <person name="Naeem Raeece"/>
        </authorList>
    </citation>
    <scope>NUCLEOTIDE SEQUENCE</scope>
</reference>
<name>A0A0G4EZE5_9ALVE</name>
<dbReference type="VEuPathDB" id="CryptoDB:Cvel_14283"/>
<feature type="compositionally biased region" description="Basic and acidic residues" evidence="1">
    <location>
        <begin position="1"/>
        <end position="11"/>
    </location>
</feature>
<gene>
    <name evidence="2" type="ORF">Cvel_14283</name>
</gene>
<feature type="compositionally biased region" description="Polar residues" evidence="1">
    <location>
        <begin position="35"/>
        <end position="44"/>
    </location>
</feature>
<evidence type="ECO:0000256" key="1">
    <source>
        <dbReference type="SAM" id="MobiDB-lite"/>
    </source>
</evidence>
<feature type="compositionally biased region" description="Polar residues" evidence="1">
    <location>
        <begin position="311"/>
        <end position="326"/>
    </location>
</feature>
<accession>A0A0G4EZE5</accession>
<protein>
    <submittedName>
        <fullName evidence="2">Uncharacterized protein</fullName>
    </submittedName>
</protein>
<dbReference type="EMBL" id="CDMZ01000009">
    <property type="protein sequence ID" value="CEM04373.1"/>
    <property type="molecule type" value="Genomic_DNA"/>
</dbReference>